<evidence type="ECO:0000313" key="3">
    <source>
        <dbReference type="Proteomes" id="UP000077755"/>
    </source>
</evidence>
<dbReference type="EMBL" id="CP093344">
    <property type="protein sequence ID" value="WOG88969.1"/>
    <property type="molecule type" value="Genomic_DNA"/>
</dbReference>
<protein>
    <recommendedName>
        <fullName evidence="1">Cytidyltransferase-like domain-containing protein</fullName>
    </recommendedName>
</protein>
<dbReference type="GO" id="GO:0000309">
    <property type="term" value="F:nicotinamide-nucleotide adenylyltransferase activity"/>
    <property type="evidence" value="ECO:0007669"/>
    <property type="project" value="TreeGrafter"/>
</dbReference>
<dbReference type="PANTHER" id="PTHR31285">
    <property type="entry name" value="NICOTINAMIDE MONONUCLEOTIDE ADENYLYLTRANSFERASE"/>
    <property type="match status" value="1"/>
</dbReference>
<dbReference type="GO" id="GO:0016887">
    <property type="term" value="F:ATP hydrolysis activity"/>
    <property type="evidence" value="ECO:0007669"/>
    <property type="project" value="TreeGrafter"/>
</dbReference>
<feature type="domain" description="Cytidyltransferase-like" evidence="1">
    <location>
        <begin position="217"/>
        <end position="381"/>
    </location>
</feature>
<dbReference type="AlphaFoldDB" id="A0AAF0WFZ5"/>
<dbReference type="InterPro" id="IPR004821">
    <property type="entry name" value="Cyt_trans-like"/>
</dbReference>
<dbReference type="InterPro" id="IPR014729">
    <property type="entry name" value="Rossmann-like_a/b/a_fold"/>
</dbReference>
<evidence type="ECO:0000259" key="1">
    <source>
        <dbReference type="Pfam" id="PF01467"/>
    </source>
</evidence>
<name>A0AAF0WFZ5_DAUCS</name>
<dbReference type="Proteomes" id="UP000077755">
    <property type="component" value="Chromosome 2"/>
</dbReference>
<proteinExistence type="predicted"/>
<reference evidence="2" key="1">
    <citation type="journal article" date="2016" name="Nat. Genet.">
        <title>A high-quality carrot genome assembly provides new insights into carotenoid accumulation and asterid genome evolution.</title>
        <authorList>
            <person name="Iorizzo M."/>
            <person name="Ellison S."/>
            <person name="Senalik D."/>
            <person name="Zeng P."/>
            <person name="Satapoomin P."/>
            <person name="Huang J."/>
            <person name="Bowman M."/>
            <person name="Iovene M."/>
            <person name="Sanseverino W."/>
            <person name="Cavagnaro P."/>
            <person name="Yildiz M."/>
            <person name="Macko-Podgorni A."/>
            <person name="Moranska E."/>
            <person name="Grzebelus E."/>
            <person name="Grzebelus D."/>
            <person name="Ashrafi H."/>
            <person name="Zheng Z."/>
            <person name="Cheng S."/>
            <person name="Spooner D."/>
            <person name="Van Deynze A."/>
            <person name="Simon P."/>
        </authorList>
    </citation>
    <scope>NUCLEOTIDE SEQUENCE</scope>
    <source>
        <tissue evidence="2">Leaf</tissue>
    </source>
</reference>
<gene>
    <name evidence="2" type="ORF">DCAR_0208204</name>
</gene>
<dbReference type="GO" id="GO:0005737">
    <property type="term" value="C:cytoplasm"/>
    <property type="evidence" value="ECO:0007669"/>
    <property type="project" value="TreeGrafter"/>
</dbReference>
<evidence type="ECO:0000313" key="2">
    <source>
        <dbReference type="EMBL" id="WOG88969.1"/>
    </source>
</evidence>
<dbReference type="SUPFAM" id="SSF52374">
    <property type="entry name" value="Nucleotidylyl transferase"/>
    <property type="match status" value="1"/>
</dbReference>
<dbReference type="Pfam" id="PF01467">
    <property type="entry name" value="CTP_transf_like"/>
    <property type="match status" value="1"/>
</dbReference>
<dbReference type="KEGG" id="dcr:108205825"/>
<dbReference type="FunFam" id="3.40.50.620:FF:000180">
    <property type="entry name" value="Cytidyltransferase isoform 1"/>
    <property type="match status" value="1"/>
</dbReference>
<reference evidence="2" key="2">
    <citation type="submission" date="2022-03" db="EMBL/GenBank/DDBJ databases">
        <title>Draft title - Genomic analysis of global carrot germplasm unveils the trajectory of domestication and the origin of high carotenoid orange carrot.</title>
        <authorList>
            <person name="Iorizzo M."/>
            <person name="Ellison S."/>
            <person name="Senalik D."/>
            <person name="Macko-Podgorni A."/>
            <person name="Grzebelus D."/>
            <person name="Bostan H."/>
            <person name="Rolling W."/>
            <person name="Curaba J."/>
            <person name="Simon P."/>
        </authorList>
    </citation>
    <scope>NUCLEOTIDE SEQUENCE</scope>
    <source>
        <tissue evidence="2">Leaf</tissue>
    </source>
</reference>
<dbReference type="PANTHER" id="PTHR31285:SF0">
    <property type="entry name" value="NICOTINAMIDE MONONUCLEOTIDE ADENYLYLTRANSFERASE"/>
    <property type="match status" value="1"/>
</dbReference>
<dbReference type="Gene3D" id="3.40.50.620">
    <property type="entry name" value="HUPs"/>
    <property type="match status" value="1"/>
</dbReference>
<accession>A0AAF0WFZ5</accession>
<keyword evidence="3" id="KW-1185">Reference proteome</keyword>
<sequence length="385" mass="42230">MMDVGIKGLVEAIHATPTQAVLYFSGGASQVVGWLMSVPGASSTVLEVTVPYSRMSMIQLLGQVPRQFSSRETAEQMALLAYNRALKLSKPGCPVLGVGFTGSLASTRLKLGDHRFHLSTRTSSRLSVSSVTLSKGLRTREQEERVSSLVLLKAIGNACEIPITIGSELTDSEVPDNLEKQFQEDEELQQLIDGQICFKVYPFSSEKDASNVERRIILPGSFNPLHDGHLKLLEVATSICGNGYPCFEISAINADKPPLTVSQIKNRVEQFQKVGKTVIISTQPYFYKKAELFPGSAFVIGADTAVRLVNPKYYGGDYDKMLEILLGCKNTGSTFLVGGRNVDGAFMVLEDINIPEELRDMFISIPAEKFRMDVSSTEIRNSRGM</sequence>
<organism evidence="2 3">
    <name type="scientific">Daucus carota subsp. sativus</name>
    <name type="common">Carrot</name>
    <dbReference type="NCBI Taxonomy" id="79200"/>
    <lineage>
        <taxon>Eukaryota</taxon>
        <taxon>Viridiplantae</taxon>
        <taxon>Streptophyta</taxon>
        <taxon>Embryophyta</taxon>
        <taxon>Tracheophyta</taxon>
        <taxon>Spermatophyta</taxon>
        <taxon>Magnoliopsida</taxon>
        <taxon>eudicotyledons</taxon>
        <taxon>Gunneridae</taxon>
        <taxon>Pentapetalae</taxon>
        <taxon>asterids</taxon>
        <taxon>campanulids</taxon>
        <taxon>Apiales</taxon>
        <taxon>Apiaceae</taxon>
        <taxon>Apioideae</taxon>
        <taxon>Scandiceae</taxon>
        <taxon>Daucinae</taxon>
        <taxon>Daucus</taxon>
        <taxon>Daucus sect. Daucus</taxon>
    </lineage>
</organism>
<dbReference type="GO" id="GO:0005634">
    <property type="term" value="C:nucleus"/>
    <property type="evidence" value="ECO:0007669"/>
    <property type="project" value="TreeGrafter"/>
</dbReference>